<dbReference type="Gene3D" id="3.20.20.370">
    <property type="entry name" value="Glycoside hydrolase/deacetylase"/>
    <property type="match status" value="1"/>
</dbReference>
<dbReference type="Pfam" id="PF01522">
    <property type="entry name" value="Polysacc_deac_1"/>
    <property type="match status" value="1"/>
</dbReference>
<protein>
    <submittedName>
        <fullName evidence="4">Polysaccharide deacetylase family protein</fullName>
    </submittedName>
</protein>
<comment type="subcellular location">
    <subcellularLocation>
        <location evidence="1">Secreted</location>
    </subcellularLocation>
</comment>
<keyword evidence="2" id="KW-0732">Signal</keyword>
<feature type="domain" description="NodB homology" evidence="3">
    <location>
        <begin position="59"/>
        <end position="272"/>
    </location>
</feature>
<evidence type="ECO:0000256" key="2">
    <source>
        <dbReference type="ARBA" id="ARBA00022729"/>
    </source>
</evidence>
<dbReference type="PANTHER" id="PTHR34216:SF3">
    <property type="entry name" value="POLY-BETA-1,6-N-ACETYL-D-GLUCOSAMINE N-DEACETYLASE"/>
    <property type="match status" value="1"/>
</dbReference>
<dbReference type="InterPro" id="IPR051398">
    <property type="entry name" value="Polysacch_Deacetylase"/>
</dbReference>
<keyword evidence="5" id="KW-1185">Reference proteome</keyword>
<dbReference type="InterPro" id="IPR011330">
    <property type="entry name" value="Glyco_hydro/deAcase_b/a-brl"/>
</dbReference>
<evidence type="ECO:0000313" key="5">
    <source>
        <dbReference type="Proteomes" id="UP000516439"/>
    </source>
</evidence>
<gene>
    <name evidence="4" type="ORF">H9N25_02010</name>
</gene>
<dbReference type="Proteomes" id="UP000516439">
    <property type="component" value="Chromosome"/>
</dbReference>
<name>A0ABX6TKR8_9SPHI</name>
<evidence type="ECO:0000313" key="4">
    <source>
        <dbReference type="EMBL" id="QNR85287.1"/>
    </source>
</evidence>
<dbReference type="RefSeq" id="WP_190327774.1">
    <property type="nucleotide sequence ID" value="NZ_CP061171.1"/>
</dbReference>
<sequence>MPVPIIMLHHVNDFPDPGIADWSINTEKFKLLLDIIERKGLKTTTFEEIGERNSAIHQKSVILSFDDCPATLFEFAVPELLKRNMKAVFSIPTAQIGGYNSWDVAEQGFSKIALITAAQLQYLSSRGMEIASHGQHHLRASQISTENFIKEISASKTIIETLIDKKVHTFTFPYGDVPKNYRQLLRLSGYGYGLSIYQAKESNFALRRIGIHQSDTANSISFKLSQSYQLMRALFDPLLSLQFFLRLKAAYFPFLFIQVYDLFNGKKMISLF</sequence>
<dbReference type="SUPFAM" id="SSF88713">
    <property type="entry name" value="Glycoside hydrolase/deacetylase"/>
    <property type="match status" value="1"/>
</dbReference>
<accession>A0ABX6TKR8</accession>
<dbReference type="PANTHER" id="PTHR34216">
    <property type="match status" value="1"/>
</dbReference>
<organism evidence="4 5">
    <name type="scientific">Pedobacter riviphilus</name>
    <dbReference type="NCBI Taxonomy" id="2766984"/>
    <lineage>
        <taxon>Bacteria</taxon>
        <taxon>Pseudomonadati</taxon>
        <taxon>Bacteroidota</taxon>
        <taxon>Sphingobacteriia</taxon>
        <taxon>Sphingobacteriales</taxon>
        <taxon>Sphingobacteriaceae</taxon>
        <taxon>Pedobacter</taxon>
    </lineage>
</organism>
<proteinExistence type="predicted"/>
<dbReference type="EMBL" id="CP061171">
    <property type="protein sequence ID" value="QNR85287.1"/>
    <property type="molecule type" value="Genomic_DNA"/>
</dbReference>
<evidence type="ECO:0000256" key="1">
    <source>
        <dbReference type="ARBA" id="ARBA00004613"/>
    </source>
</evidence>
<evidence type="ECO:0000259" key="3">
    <source>
        <dbReference type="PROSITE" id="PS51677"/>
    </source>
</evidence>
<dbReference type="InterPro" id="IPR002509">
    <property type="entry name" value="NODB_dom"/>
</dbReference>
<dbReference type="CDD" id="cd10918">
    <property type="entry name" value="CE4_NodB_like_5s_6s"/>
    <property type="match status" value="1"/>
</dbReference>
<reference evidence="4 5" key="1">
    <citation type="submission" date="2020-09" db="EMBL/GenBank/DDBJ databases">
        <title>Pedobacter sp. SW-16 isolated from soil near Yeocheon.</title>
        <authorList>
            <person name="Im H.S."/>
            <person name="Joung Y."/>
            <person name="Lee S.-S."/>
        </authorList>
    </citation>
    <scope>NUCLEOTIDE SEQUENCE [LARGE SCALE GENOMIC DNA]</scope>
    <source>
        <strain evidence="4 5">SW-16</strain>
    </source>
</reference>
<dbReference type="PROSITE" id="PS51677">
    <property type="entry name" value="NODB"/>
    <property type="match status" value="1"/>
</dbReference>